<evidence type="ECO:0000313" key="1">
    <source>
        <dbReference type="EMBL" id="KIZ04583.1"/>
    </source>
</evidence>
<organism evidence="1 2">
    <name type="scientific">Monoraphidium neglectum</name>
    <dbReference type="NCBI Taxonomy" id="145388"/>
    <lineage>
        <taxon>Eukaryota</taxon>
        <taxon>Viridiplantae</taxon>
        <taxon>Chlorophyta</taxon>
        <taxon>core chlorophytes</taxon>
        <taxon>Chlorophyceae</taxon>
        <taxon>CS clade</taxon>
        <taxon>Sphaeropleales</taxon>
        <taxon>Selenastraceae</taxon>
        <taxon>Monoraphidium</taxon>
    </lineage>
</organism>
<accession>A0A0D2K1Z9</accession>
<dbReference type="KEGG" id="mng:MNEG_3373"/>
<proteinExistence type="predicted"/>
<name>A0A0D2K1Z9_9CHLO</name>
<evidence type="ECO:0000313" key="2">
    <source>
        <dbReference type="Proteomes" id="UP000054498"/>
    </source>
</evidence>
<dbReference type="Proteomes" id="UP000054498">
    <property type="component" value="Unassembled WGS sequence"/>
</dbReference>
<reference evidence="1 2" key="1">
    <citation type="journal article" date="2013" name="BMC Genomics">
        <title>Reconstruction of the lipid metabolism for the microalga Monoraphidium neglectum from its genome sequence reveals characteristics suitable for biofuel production.</title>
        <authorList>
            <person name="Bogen C."/>
            <person name="Al-Dilaimi A."/>
            <person name="Albersmeier A."/>
            <person name="Wichmann J."/>
            <person name="Grundmann M."/>
            <person name="Rupp O."/>
            <person name="Lauersen K.J."/>
            <person name="Blifernez-Klassen O."/>
            <person name="Kalinowski J."/>
            <person name="Goesmann A."/>
            <person name="Mussgnug J.H."/>
            <person name="Kruse O."/>
        </authorList>
    </citation>
    <scope>NUCLEOTIDE SEQUENCE [LARGE SCALE GENOMIC DNA]</scope>
    <source>
        <strain evidence="1 2">SAG 48.87</strain>
    </source>
</reference>
<gene>
    <name evidence="1" type="ORF">MNEG_3373</name>
</gene>
<keyword evidence="2" id="KW-1185">Reference proteome</keyword>
<dbReference type="AlphaFoldDB" id="A0A0D2K1Z9"/>
<dbReference type="GeneID" id="25736251"/>
<protein>
    <submittedName>
        <fullName evidence="1">Uncharacterized protein</fullName>
    </submittedName>
</protein>
<sequence>MADALTQTFSIADSSQKAKAVASAVGAAIRSMSGDGKIAMITEAITSFNDLADGGHCGLAGMTSFGAQQG</sequence>
<dbReference type="RefSeq" id="XP_013903602.1">
    <property type="nucleotide sequence ID" value="XM_014048148.1"/>
</dbReference>
<dbReference type="EMBL" id="KK100642">
    <property type="protein sequence ID" value="KIZ04583.1"/>
    <property type="molecule type" value="Genomic_DNA"/>
</dbReference>